<feature type="non-terminal residue" evidence="3">
    <location>
        <position position="433"/>
    </location>
</feature>
<evidence type="ECO:0000313" key="3">
    <source>
        <dbReference type="EMBL" id="RFU26849.1"/>
    </source>
</evidence>
<organism evidence="3 4">
    <name type="scientific">Scytalidium lignicola</name>
    <name type="common">Hyphomycete</name>
    <dbReference type="NCBI Taxonomy" id="5539"/>
    <lineage>
        <taxon>Eukaryota</taxon>
        <taxon>Fungi</taxon>
        <taxon>Dikarya</taxon>
        <taxon>Ascomycota</taxon>
        <taxon>Pezizomycotina</taxon>
        <taxon>Leotiomycetes</taxon>
        <taxon>Leotiomycetes incertae sedis</taxon>
        <taxon>Scytalidium</taxon>
    </lineage>
</organism>
<dbReference type="PANTHER" id="PTHR38116">
    <property type="entry name" value="CHROMOSOME 7, WHOLE GENOME SHOTGUN SEQUENCE"/>
    <property type="match status" value="1"/>
</dbReference>
<dbReference type="InterPro" id="IPR046347">
    <property type="entry name" value="bZIP_sf"/>
</dbReference>
<dbReference type="InterPro" id="IPR021833">
    <property type="entry name" value="DUF3425"/>
</dbReference>
<dbReference type="Pfam" id="PF11905">
    <property type="entry name" value="DUF3425"/>
    <property type="match status" value="1"/>
</dbReference>
<accession>A0A3E2H0E9</accession>
<name>A0A3E2H0E9_SCYLI</name>
<dbReference type="AlphaFoldDB" id="A0A3E2H0E9"/>
<keyword evidence="4" id="KW-1185">Reference proteome</keyword>
<dbReference type="PANTHER" id="PTHR38116:SF5">
    <property type="entry name" value="BZIP DOMAIN-CONTAINING PROTEIN"/>
    <property type="match status" value="1"/>
</dbReference>
<dbReference type="InterPro" id="IPR004827">
    <property type="entry name" value="bZIP"/>
</dbReference>
<sequence>MTKVSGISAGVPSAPKVRKANSVSEKRKQQNRQSSRTYREKQKKRIEALELLASSVNPPDSQSSNEHRTLPEQLEHSPEQSKSDIQNQPSRTEAFDTSPPVNLNETQTDLLFDFDNAISNPNPNFSLDGDLMLDENSGSTGPSNTLSRLYNTLSPNSTIEFHSLFENSATIGSSEQQSLARDLDHFFGTHSETWSMSQADPRIIELDPSDNTEASGSSMTVETHGDGLILANFGSYSTRLHMLGLPSPRSNFLRLNILTFINAIKANALLLGFSEHMLCGEGSVSPFYRPCLTESAYQTQIVTTVQNIFQSIKKDLRPSPMQITTSHHPFIDIYPFPHMRERLIEHLAHDPPLVDEDEFFYDCLNGGLICWGDMSPAKGVSPLGNGTPWDMRSWEAQPWFLKKWVSIVGGPDDELYGQSRWWREMRGDDEIVL</sequence>
<proteinExistence type="predicted"/>
<dbReference type="Proteomes" id="UP000258309">
    <property type="component" value="Unassembled WGS sequence"/>
</dbReference>
<dbReference type="SUPFAM" id="SSF57959">
    <property type="entry name" value="Leucine zipper domain"/>
    <property type="match status" value="1"/>
</dbReference>
<feature type="compositionally biased region" description="Basic and acidic residues" evidence="1">
    <location>
        <begin position="37"/>
        <end position="48"/>
    </location>
</feature>
<dbReference type="EMBL" id="NCSJ02000236">
    <property type="protein sequence ID" value="RFU26849.1"/>
    <property type="molecule type" value="Genomic_DNA"/>
</dbReference>
<dbReference type="Gene3D" id="1.20.5.170">
    <property type="match status" value="1"/>
</dbReference>
<evidence type="ECO:0000259" key="2">
    <source>
        <dbReference type="PROSITE" id="PS00036"/>
    </source>
</evidence>
<gene>
    <name evidence="3" type="ORF">B7463_g9488</name>
</gene>
<protein>
    <recommendedName>
        <fullName evidence="2">BZIP domain-containing protein</fullName>
    </recommendedName>
</protein>
<evidence type="ECO:0000256" key="1">
    <source>
        <dbReference type="SAM" id="MobiDB-lite"/>
    </source>
</evidence>
<feature type="compositionally biased region" description="Polar residues" evidence="1">
    <location>
        <begin position="54"/>
        <end position="64"/>
    </location>
</feature>
<feature type="domain" description="BZIP" evidence="2">
    <location>
        <begin position="26"/>
        <end position="41"/>
    </location>
</feature>
<dbReference type="OrthoDB" id="5973539at2759"/>
<feature type="compositionally biased region" description="Basic and acidic residues" evidence="1">
    <location>
        <begin position="65"/>
        <end position="82"/>
    </location>
</feature>
<feature type="non-terminal residue" evidence="3">
    <location>
        <position position="1"/>
    </location>
</feature>
<feature type="region of interest" description="Disordered" evidence="1">
    <location>
        <begin position="1"/>
        <end position="102"/>
    </location>
</feature>
<comment type="caution">
    <text evidence="3">The sequence shown here is derived from an EMBL/GenBank/DDBJ whole genome shotgun (WGS) entry which is preliminary data.</text>
</comment>
<dbReference type="CDD" id="cd14688">
    <property type="entry name" value="bZIP_YAP"/>
    <property type="match status" value="1"/>
</dbReference>
<dbReference type="PROSITE" id="PS00036">
    <property type="entry name" value="BZIP_BASIC"/>
    <property type="match status" value="1"/>
</dbReference>
<dbReference type="GO" id="GO:0003700">
    <property type="term" value="F:DNA-binding transcription factor activity"/>
    <property type="evidence" value="ECO:0007669"/>
    <property type="project" value="InterPro"/>
</dbReference>
<reference evidence="3 4" key="1">
    <citation type="submission" date="2018-05" db="EMBL/GenBank/DDBJ databases">
        <title>Draft genome sequence of Scytalidium lignicola DSM 105466, a ubiquitous saprotrophic fungus.</title>
        <authorList>
            <person name="Buettner E."/>
            <person name="Gebauer A.M."/>
            <person name="Hofrichter M."/>
            <person name="Liers C."/>
            <person name="Kellner H."/>
        </authorList>
    </citation>
    <scope>NUCLEOTIDE SEQUENCE [LARGE SCALE GENOMIC DNA]</scope>
    <source>
        <strain evidence="3 4">DSM 105466</strain>
    </source>
</reference>
<evidence type="ECO:0000313" key="4">
    <source>
        <dbReference type="Proteomes" id="UP000258309"/>
    </source>
</evidence>